<dbReference type="InterPro" id="IPR037401">
    <property type="entry name" value="SnoaL-like"/>
</dbReference>
<organism evidence="2">
    <name type="scientific">Arthrobacter sp. K5</name>
    <dbReference type="NCBI Taxonomy" id="2839623"/>
    <lineage>
        <taxon>Bacteria</taxon>
        <taxon>Bacillati</taxon>
        <taxon>Actinomycetota</taxon>
        <taxon>Actinomycetes</taxon>
        <taxon>Micrococcales</taxon>
        <taxon>Micrococcaceae</taxon>
        <taxon>Arthrobacter</taxon>
    </lineage>
</organism>
<protein>
    <submittedName>
        <fullName evidence="2">Nuclear transport factor 2 family protein</fullName>
    </submittedName>
</protein>
<reference evidence="2" key="1">
    <citation type="submission" date="2024-06" db="EMBL/GenBank/DDBJ databases">
        <title>Biodegradation of dimethachlon by Arthrobacter sp. K5: mechanistic insights and ecological implications.</title>
        <authorList>
            <person name="Hu S."/>
            <person name="Lu P."/>
        </authorList>
    </citation>
    <scope>NUCLEOTIDE SEQUENCE</scope>
    <source>
        <strain evidence="2">K5</strain>
    </source>
</reference>
<dbReference type="InterPro" id="IPR032710">
    <property type="entry name" value="NTF2-like_dom_sf"/>
</dbReference>
<evidence type="ECO:0000259" key="1">
    <source>
        <dbReference type="Pfam" id="PF13474"/>
    </source>
</evidence>
<gene>
    <name evidence="2" type="ORF">ABRP34_13250</name>
</gene>
<dbReference type="SUPFAM" id="SSF54427">
    <property type="entry name" value="NTF2-like"/>
    <property type="match status" value="1"/>
</dbReference>
<feature type="domain" description="SnoaL-like" evidence="1">
    <location>
        <begin position="9"/>
        <end position="128"/>
    </location>
</feature>
<sequence length="137" mass="15013">MDLITTAEVEAAATRLMTAFAATNTDDYFDCFAPDATFVFHSEPDRLTSRGEYRALWQNWLQDGWQVAGCTSSNPRIQIAGPTAVFSHDVETVIDVAGTKETLHERETIIFTRTESGSVLALHEHLSPAPASPKAIS</sequence>
<dbReference type="EMBL" id="CP159279">
    <property type="protein sequence ID" value="XCH09819.1"/>
    <property type="molecule type" value="Genomic_DNA"/>
</dbReference>
<proteinExistence type="predicted"/>
<dbReference type="Pfam" id="PF13474">
    <property type="entry name" value="SnoaL_3"/>
    <property type="match status" value="1"/>
</dbReference>
<evidence type="ECO:0000313" key="2">
    <source>
        <dbReference type="EMBL" id="XCH09819.1"/>
    </source>
</evidence>
<accession>A0AAU8EK84</accession>
<dbReference type="AlphaFoldDB" id="A0AAU8EK84"/>
<dbReference type="RefSeq" id="WP_353710535.1">
    <property type="nucleotide sequence ID" value="NZ_CP159279.1"/>
</dbReference>
<name>A0AAU8EK84_9MICC</name>
<dbReference type="Gene3D" id="3.10.450.50">
    <property type="match status" value="1"/>
</dbReference>